<dbReference type="GO" id="GO:0015658">
    <property type="term" value="F:branched-chain amino acid transmembrane transporter activity"/>
    <property type="evidence" value="ECO:0007669"/>
    <property type="project" value="InterPro"/>
</dbReference>
<feature type="transmembrane region" description="Helical" evidence="7">
    <location>
        <begin position="560"/>
        <end position="583"/>
    </location>
</feature>
<feature type="transmembrane region" description="Helical" evidence="7">
    <location>
        <begin position="181"/>
        <end position="207"/>
    </location>
</feature>
<dbReference type="InterPro" id="IPR001851">
    <property type="entry name" value="ABC_transp_permease"/>
</dbReference>
<evidence type="ECO:0000256" key="2">
    <source>
        <dbReference type="ARBA" id="ARBA00022475"/>
    </source>
</evidence>
<dbReference type="PANTHER" id="PTHR30482:SF17">
    <property type="entry name" value="ABC TRANSPORTER ATP-BINDING PROTEIN"/>
    <property type="match status" value="1"/>
</dbReference>
<dbReference type="CDD" id="cd06581">
    <property type="entry name" value="TM_PBP1_LivM_like"/>
    <property type="match status" value="1"/>
</dbReference>
<feature type="transmembrane region" description="Helical" evidence="7">
    <location>
        <begin position="96"/>
        <end position="120"/>
    </location>
</feature>
<feature type="transmembrane region" description="Helical" evidence="7">
    <location>
        <begin position="227"/>
        <end position="254"/>
    </location>
</feature>
<evidence type="ECO:0000256" key="7">
    <source>
        <dbReference type="SAM" id="Phobius"/>
    </source>
</evidence>
<keyword evidence="5 7" id="KW-0472">Membrane</keyword>
<feature type="compositionally biased region" description="Basic and acidic residues" evidence="6">
    <location>
        <begin position="625"/>
        <end position="651"/>
    </location>
</feature>
<organism evidence="8 9">
    <name type="scientific">Alloalcanivorax xenomutans</name>
    <dbReference type="NCBI Taxonomy" id="1094342"/>
    <lineage>
        <taxon>Bacteria</taxon>
        <taxon>Pseudomonadati</taxon>
        <taxon>Pseudomonadota</taxon>
        <taxon>Gammaproteobacteria</taxon>
        <taxon>Oceanospirillales</taxon>
        <taxon>Alcanivoracaceae</taxon>
        <taxon>Alloalcanivorax</taxon>
    </lineage>
</organism>
<keyword evidence="4 7" id="KW-1133">Transmembrane helix</keyword>
<dbReference type="PANTHER" id="PTHR30482">
    <property type="entry name" value="HIGH-AFFINITY BRANCHED-CHAIN AMINO ACID TRANSPORT SYSTEM PERMEASE"/>
    <property type="match status" value="1"/>
</dbReference>
<dbReference type="Pfam" id="PF02653">
    <property type="entry name" value="BPD_transp_2"/>
    <property type="match status" value="2"/>
</dbReference>
<dbReference type="GeneID" id="94687145"/>
<keyword evidence="9" id="KW-1185">Reference proteome</keyword>
<feature type="transmembrane region" description="Helical" evidence="7">
    <location>
        <begin position="363"/>
        <end position="383"/>
    </location>
</feature>
<dbReference type="CDD" id="cd06582">
    <property type="entry name" value="TM_PBP1_LivH_like"/>
    <property type="match status" value="1"/>
</dbReference>
<feature type="transmembrane region" description="Helical" evidence="7">
    <location>
        <begin position="520"/>
        <end position="539"/>
    </location>
</feature>
<dbReference type="InterPro" id="IPR043428">
    <property type="entry name" value="LivM-like"/>
</dbReference>
<reference evidence="8" key="1">
    <citation type="submission" date="2022-01" db="EMBL/GenBank/DDBJ databases">
        <authorList>
            <person name="Karlyshev A.V."/>
            <person name="Jaspars M."/>
        </authorList>
    </citation>
    <scope>NUCLEOTIDE SEQUENCE</scope>
    <source>
        <strain evidence="8">AGSA3-2</strain>
    </source>
</reference>
<dbReference type="RefSeq" id="WP_233916710.1">
    <property type="nucleotide sequence ID" value="NZ_CP136538.1"/>
</dbReference>
<keyword evidence="2" id="KW-1003">Cell membrane</keyword>
<comment type="caution">
    <text evidence="8">The sequence shown here is derived from an EMBL/GenBank/DDBJ whole genome shotgun (WGS) entry which is preliminary data.</text>
</comment>
<feature type="transmembrane region" description="Helical" evidence="7">
    <location>
        <begin position="140"/>
        <end position="160"/>
    </location>
</feature>
<feature type="transmembrane region" description="Helical" evidence="7">
    <location>
        <begin position="6"/>
        <end position="30"/>
    </location>
</feature>
<feature type="transmembrane region" description="Helical" evidence="7">
    <location>
        <begin position="390"/>
        <end position="411"/>
    </location>
</feature>
<feature type="transmembrane region" description="Helical" evidence="7">
    <location>
        <begin position="261"/>
        <end position="281"/>
    </location>
</feature>
<evidence type="ECO:0000256" key="4">
    <source>
        <dbReference type="ARBA" id="ARBA00022989"/>
    </source>
</evidence>
<evidence type="ECO:0000313" key="8">
    <source>
        <dbReference type="EMBL" id="MCE7508492.1"/>
    </source>
</evidence>
<evidence type="ECO:0000256" key="1">
    <source>
        <dbReference type="ARBA" id="ARBA00004429"/>
    </source>
</evidence>
<gene>
    <name evidence="8" type="ORF">LZG35_07560</name>
</gene>
<proteinExistence type="predicted"/>
<name>A0A9Q3W535_9GAMM</name>
<sequence length="651" mass="69810">MATQMILAVLNALSMGMAIFLVAAGITLIFGLLKILNMAQGAFFMIGAYLAFSIIGHQQLSLPAFIGVALLAGLAVGLLGLLTDRLILSRLRHVDYHYMLIATFALMMVCHGVVKVIWGVNFFSVLPPKGLDQPLQIGTIFLSRYSVFVIAAGLVTYAILEIAIHRLWVGKLMQSLASKPWMCALLGINVSLGLTLSVMFAFFLAGFAGGLMLPLQSLSPQLGDAYLLYGFFAIIIGGLGNIRGAMLGAILLGLVNSLNTILLPQWPGIAIYVVLAVFLFFRPEGLFPSLAAQPEDSSDQNEAAMSGPVSHRKNWFRVGSLLFVAALSLPFWADGGLLYIAGSAVIYALFALSWNILFGYTGLASFGHAAFFAIGAYFTGVMLRDWPQVPFLLILLGCGVAGALVAGLLGALALRRLAGIFLAVLTIALAEVTRLLISYSDFLGREDGLVGIPRPVLDGLGIDLSRSSSYYWFLLVAVALLIGMLWWILHGRFGRLLLITRQDPDRAAFLGVNVIRVRTMSFMLSGAVAAIAGGLYAPWARIVTLEQVSFLASTQPVLNAMLGGVHSFWGPLIGAGIFAALEYGTRTFVGLSEMMMGALLLLIILAAPNGVIGLWRAYTTAKRAGTTDRKEGSVTPEEKSPRRLADGHSQS</sequence>
<dbReference type="Proteomes" id="UP001107961">
    <property type="component" value="Unassembled WGS sequence"/>
</dbReference>
<feature type="transmembrane region" description="Helical" evidence="7">
    <location>
        <begin position="337"/>
        <end position="357"/>
    </location>
</feature>
<accession>A0A9Q3W535</accession>
<evidence type="ECO:0000256" key="3">
    <source>
        <dbReference type="ARBA" id="ARBA00022692"/>
    </source>
</evidence>
<protein>
    <submittedName>
        <fullName evidence="8">ABC transporter permease</fullName>
    </submittedName>
</protein>
<feature type="region of interest" description="Disordered" evidence="6">
    <location>
        <begin position="624"/>
        <end position="651"/>
    </location>
</feature>
<comment type="subcellular location">
    <subcellularLocation>
        <location evidence="1">Cell inner membrane</location>
        <topology evidence="1">Multi-pass membrane protein</topology>
    </subcellularLocation>
</comment>
<feature type="transmembrane region" description="Helical" evidence="7">
    <location>
        <begin position="64"/>
        <end position="84"/>
    </location>
</feature>
<dbReference type="EMBL" id="JAJVKT010000007">
    <property type="protein sequence ID" value="MCE7508492.1"/>
    <property type="molecule type" value="Genomic_DNA"/>
</dbReference>
<feature type="transmembrane region" description="Helical" evidence="7">
    <location>
        <begin position="595"/>
        <end position="615"/>
    </location>
</feature>
<evidence type="ECO:0000313" key="9">
    <source>
        <dbReference type="Proteomes" id="UP001107961"/>
    </source>
</evidence>
<feature type="transmembrane region" description="Helical" evidence="7">
    <location>
        <begin position="470"/>
        <end position="489"/>
    </location>
</feature>
<dbReference type="AlphaFoldDB" id="A0A9Q3W535"/>
<dbReference type="GO" id="GO:0005886">
    <property type="term" value="C:plasma membrane"/>
    <property type="evidence" value="ECO:0007669"/>
    <property type="project" value="UniProtKB-SubCell"/>
</dbReference>
<evidence type="ECO:0000256" key="6">
    <source>
        <dbReference type="SAM" id="MobiDB-lite"/>
    </source>
</evidence>
<keyword evidence="3 7" id="KW-0812">Transmembrane</keyword>
<feature type="transmembrane region" description="Helical" evidence="7">
    <location>
        <begin position="417"/>
        <end position="437"/>
    </location>
</feature>
<evidence type="ECO:0000256" key="5">
    <source>
        <dbReference type="ARBA" id="ARBA00023136"/>
    </source>
</evidence>
<feature type="transmembrane region" description="Helical" evidence="7">
    <location>
        <begin position="42"/>
        <end position="58"/>
    </location>
</feature>